<protein>
    <submittedName>
        <fullName evidence="1">Uncharacterized protein</fullName>
    </submittedName>
</protein>
<gene>
    <name evidence="1" type="ORF">Asppvi_010412</name>
</gene>
<evidence type="ECO:0000313" key="2">
    <source>
        <dbReference type="Proteomes" id="UP001043456"/>
    </source>
</evidence>
<keyword evidence="2" id="KW-1185">Reference proteome</keyword>
<dbReference type="PANTHER" id="PTHR48182:SF3">
    <property type="entry name" value="DUF676 DOMAIN-CONTAINING PROTEIN"/>
    <property type="match status" value="1"/>
</dbReference>
<dbReference type="Proteomes" id="UP001043456">
    <property type="component" value="Unassembled WGS sequence"/>
</dbReference>
<dbReference type="OrthoDB" id="427518at2759"/>
<dbReference type="EMBL" id="BHVY01000008">
    <property type="protein sequence ID" value="GIJ91447.1"/>
    <property type="molecule type" value="Genomic_DNA"/>
</dbReference>
<evidence type="ECO:0000313" key="1">
    <source>
        <dbReference type="EMBL" id="GIJ91447.1"/>
    </source>
</evidence>
<comment type="caution">
    <text evidence="1">The sequence shown here is derived from an EMBL/GenBank/DDBJ whole genome shotgun (WGS) entry which is preliminary data.</text>
</comment>
<name>A0A9P3EZF7_9EURO</name>
<sequence length="125" mass="14109">MTHLIVEDDDLGLNVLHEAPAGSSGCWETESTDESPSLIPVDIVAIHGVGAHPLHTWSYWDPVKKSVLNWLWDEHMLHSDLPQARIMIFGYRSEWKGRRPSDVSSTEIAKRFLQALARARKVPVT</sequence>
<dbReference type="InterPro" id="IPR052374">
    <property type="entry name" value="SERAC1"/>
</dbReference>
<dbReference type="PANTHER" id="PTHR48182">
    <property type="entry name" value="PROTEIN SERAC1"/>
    <property type="match status" value="1"/>
</dbReference>
<proteinExistence type="predicted"/>
<reference evidence="1 2" key="1">
    <citation type="submission" date="2018-10" db="EMBL/GenBank/DDBJ databases">
        <title>Pan-genome distribution and transcriptional activeness of fungal secondary metabolism genes in Aspergillus section Fumigati.</title>
        <authorList>
            <person name="Takahashi H."/>
            <person name="Umemura M."/>
            <person name="Ninomiya A."/>
            <person name="Kusuya Y."/>
            <person name="Urayama S."/>
            <person name="Shimizu M."/>
            <person name="Watanabe A."/>
            <person name="Kamei K."/>
            <person name="Yaguchi T."/>
            <person name="Hagiwara D."/>
        </authorList>
    </citation>
    <scope>NUCLEOTIDE SEQUENCE [LARGE SCALE GENOMIC DNA]</scope>
    <source>
        <strain evidence="1 2">IFM 55266</strain>
    </source>
</reference>
<dbReference type="AlphaFoldDB" id="A0A9P3EZF7"/>
<accession>A0A9P3EZF7</accession>
<dbReference type="RefSeq" id="XP_043162193.1">
    <property type="nucleotide sequence ID" value="XM_043306258.1"/>
</dbReference>
<dbReference type="GeneID" id="67009022"/>
<organism evidence="1 2">
    <name type="scientific">Aspergillus pseudoviridinutans</name>
    <dbReference type="NCBI Taxonomy" id="1517512"/>
    <lineage>
        <taxon>Eukaryota</taxon>
        <taxon>Fungi</taxon>
        <taxon>Dikarya</taxon>
        <taxon>Ascomycota</taxon>
        <taxon>Pezizomycotina</taxon>
        <taxon>Eurotiomycetes</taxon>
        <taxon>Eurotiomycetidae</taxon>
        <taxon>Eurotiales</taxon>
        <taxon>Aspergillaceae</taxon>
        <taxon>Aspergillus</taxon>
        <taxon>Aspergillus subgen. Fumigati</taxon>
    </lineage>
</organism>